<dbReference type="InterPro" id="IPR001387">
    <property type="entry name" value="Cro/C1-type_HTH"/>
</dbReference>
<feature type="domain" description="HTH cro/C1-type" evidence="4">
    <location>
        <begin position="6"/>
        <end position="60"/>
    </location>
</feature>
<accession>A0A1U7NJT6</accession>
<keyword evidence="1" id="KW-0805">Transcription regulation</keyword>
<sequence length="176" mass="20654">MIGEQLKKIRKQKNLTLEQVSALTSVSKPMLGQIERSRSVPTITTLWKIATGLKVPLSTFLVEEETKYTIIDQKKEEPILSEKGKMRAYTIFPYDPLRNFETFYIEFDPECKHISLPHDENVEETIFVIEGELTMKLKEEEIQLKKGQAIRFFANIEHTYQNKNDQICKIYNTIFY</sequence>
<dbReference type="CDD" id="cd02209">
    <property type="entry name" value="cupin_XRE_C"/>
    <property type="match status" value="1"/>
</dbReference>
<dbReference type="PROSITE" id="PS50943">
    <property type="entry name" value="HTH_CROC1"/>
    <property type="match status" value="1"/>
</dbReference>
<dbReference type="CDD" id="cd00093">
    <property type="entry name" value="HTH_XRE"/>
    <property type="match status" value="1"/>
</dbReference>
<proteinExistence type="predicted"/>
<dbReference type="SUPFAM" id="SSF51182">
    <property type="entry name" value="RmlC-like cupins"/>
    <property type="match status" value="1"/>
</dbReference>
<dbReference type="Gene3D" id="1.10.260.40">
    <property type="entry name" value="lambda repressor-like DNA-binding domains"/>
    <property type="match status" value="1"/>
</dbReference>
<dbReference type="EMBL" id="MPKA01000135">
    <property type="protein sequence ID" value="OLU44007.1"/>
    <property type="molecule type" value="Genomic_DNA"/>
</dbReference>
<evidence type="ECO:0000256" key="2">
    <source>
        <dbReference type="ARBA" id="ARBA00023125"/>
    </source>
</evidence>
<keyword evidence="3" id="KW-0804">Transcription</keyword>
<dbReference type="InterPro" id="IPR010982">
    <property type="entry name" value="Lambda_DNA-bd_dom_sf"/>
</dbReference>
<reference evidence="5 6" key="1">
    <citation type="submission" date="2016-11" db="EMBL/GenBank/DDBJ databases">
        <title>Description of two novel members of the family Erysipelotrichaceae: Ileibacterium lipovorans gen. nov., sp. nov. and Dubosiella newyorkensis, gen. nov., sp. nov.</title>
        <authorList>
            <person name="Cox L.M."/>
            <person name="Sohn J."/>
            <person name="Tyrrell K.L."/>
            <person name="Citron D.M."/>
            <person name="Lawson P.A."/>
            <person name="Patel N.B."/>
            <person name="Iizumi T."/>
            <person name="Perez-Perez G.I."/>
            <person name="Goldstein E.J."/>
            <person name="Blaser M.J."/>
        </authorList>
    </citation>
    <scope>NUCLEOTIDE SEQUENCE [LARGE SCALE GENOMIC DNA]</scope>
    <source>
        <strain evidence="5 6">NYU-BL-A4</strain>
    </source>
</reference>
<protein>
    <submittedName>
        <fullName evidence="5">DNA-binding protein</fullName>
    </submittedName>
</protein>
<dbReference type="PANTHER" id="PTHR46797:SF23">
    <property type="entry name" value="HTH-TYPE TRANSCRIPTIONAL REGULATOR SUTR"/>
    <property type="match status" value="1"/>
</dbReference>
<keyword evidence="2 5" id="KW-0238">DNA-binding</keyword>
<name>A0A1U7NJT6_9FIRM</name>
<evidence type="ECO:0000259" key="4">
    <source>
        <dbReference type="PROSITE" id="PS50943"/>
    </source>
</evidence>
<dbReference type="GeneID" id="78276488"/>
<dbReference type="GO" id="GO:0003700">
    <property type="term" value="F:DNA-binding transcription factor activity"/>
    <property type="evidence" value="ECO:0007669"/>
    <property type="project" value="TreeGrafter"/>
</dbReference>
<evidence type="ECO:0000313" key="5">
    <source>
        <dbReference type="EMBL" id="OLU44007.1"/>
    </source>
</evidence>
<dbReference type="Pfam" id="PF01381">
    <property type="entry name" value="HTH_3"/>
    <property type="match status" value="1"/>
</dbReference>
<organism evidence="5 6">
    <name type="scientific">Dubosiella newyorkensis</name>
    <dbReference type="NCBI Taxonomy" id="1862672"/>
    <lineage>
        <taxon>Bacteria</taxon>
        <taxon>Bacillati</taxon>
        <taxon>Bacillota</taxon>
        <taxon>Erysipelotrichia</taxon>
        <taxon>Erysipelotrichales</taxon>
        <taxon>Erysipelotrichaceae</taxon>
        <taxon>Dubosiella</taxon>
    </lineage>
</organism>
<comment type="caution">
    <text evidence="5">The sequence shown here is derived from an EMBL/GenBank/DDBJ whole genome shotgun (WGS) entry which is preliminary data.</text>
</comment>
<dbReference type="OrthoDB" id="9814553at2"/>
<evidence type="ECO:0000256" key="1">
    <source>
        <dbReference type="ARBA" id="ARBA00023015"/>
    </source>
</evidence>
<dbReference type="GO" id="GO:0003677">
    <property type="term" value="F:DNA binding"/>
    <property type="evidence" value="ECO:0007669"/>
    <property type="project" value="UniProtKB-KW"/>
</dbReference>
<dbReference type="SMART" id="SM00530">
    <property type="entry name" value="HTH_XRE"/>
    <property type="match status" value="1"/>
</dbReference>
<dbReference type="GO" id="GO:0005829">
    <property type="term" value="C:cytosol"/>
    <property type="evidence" value="ECO:0007669"/>
    <property type="project" value="TreeGrafter"/>
</dbReference>
<dbReference type="InterPro" id="IPR014710">
    <property type="entry name" value="RmlC-like_jellyroll"/>
</dbReference>
<evidence type="ECO:0000313" key="6">
    <source>
        <dbReference type="Proteomes" id="UP000186705"/>
    </source>
</evidence>
<evidence type="ECO:0000256" key="3">
    <source>
        <dbReference type="ARBA" id="ARBA00023163"/>
    </source>
</evidence>
<dbReference type="InterPro" id="IPR011051">
    <property type="entry name" value="RmlC_Cupin_sf"/>
</dbReference>
<dbReference type="InterPro" id="IPR050807">
    <property type="entry name" value="TransReg_Diox_bact_type"/>
</dbReference>
<dbReference type="Gene3D" id="2.60.120.10">
    <property type="entry name" value="Jelly Rolls"/>
    <property type="match status" value="1"/>
</dbReference>
<keyword evidence="6" id="KW-1185">Reference proteome</keyword>
<dbReference type="PANTHER" id="PTHR46797">
    <property type="entry name" value="HTH-TYPE TRANSCRIPTIONAL REGULATOR"/>
    <property type="match status" value="1"/>
</dbReference>
<dbReference type="Proteomes" id="UP000186705">
    <property type="component" value="Unassembled WGS sequence"/>
</dbReference>
<dbReference type="AlphaFoldDB" id="A0A1U7NJT6"/>
<dbReference type="RefSeq" id="WP_076342309.1">
    <property type="nucleotide sequence ID" value="NZ_JBGNFS010000001.1"/>
</dbReference>
<dbReference type="Pfam" id="PF07883">
    <property type="entry name" value="Cupin_2"/>
    <property type="match status" value="1"/>
</dbReference>
<dbReference type="STRING" id="1862672.BO225_11160"/>
<dbReference type="SUPFAM" id="SSF47413">
    <property type="entry name" value="lambda repressor-like DNA-binding domains"/>
    <property type="match status" value="1"/>
</dbReference>
<gene>
    <name evidence="5" type="ORF">BO225_11160</name>
</gene>
<dbReference type="InterPro" id="IPR013096">
    <property type="entry name" value="Cupin_2"/>
</dbReference>